<dbReference type="RefSeq" id="XP_016209363.1">
    <property type="nucleotide sequence ID" value="XM_016362755.1"/>
</dbReference>
<evidence type="ECO:0000256" key="9">
    <source>
        <dbReference type="SAM" id="Phobius"/>
    </source>
</evidence>
<evidence type="ECO:0000256" key="5">
    <source>
        <dbReference type="ARBA" id="ARBA00022824"/>
    </source>
</evidence>
<evidence type="ECO:0000256" key="7">
    <source>
        <dbReference type="ARBA" id="ARBA00023136"/>
    </source>
</evidence>
<dbReference type="PANTHER" id="PTHR13085">
    <property type="entry name" value="MICROSOMAL SIGNAL PEPTIDASE 25 KDA SUBUNIT"/>
    <property type="match status" value="1"/>
</dbReference>
<feature type="transmembrane region" description="Helical" evidence="9">
    <location>
        <begin position="70"/>
        <end position="92"/>
    </location>
</feature>
<dbReference type="AlphaFoldDB" id="A0A0D2AKI6"/>
<dbReference type="GO" id="GO:0045047">
    <property type="term" value="P:protein targeting to ER"/>
    <property type="evidence" value="ECO:0007669"/>
    <property type="project" value="TreeGrafter"/>
</dbReference>
<proteinExistence type="inferred from homology"/>
<protein>
    <recommendedName>
        <fullName evidence="3">Signal peptidase complex subunit 2</fullName>
    </recommendedName>
</protein>
<evidence type="ECO:0000256" key="4">
    <source>
        <dbReference type="ARBA" id="ARBA00022692"/>
    </source>
</evidence>
<dbReference type="InterPro" id="IPR009582">
    <property type="entry name" value="Spc2/SPCS2"/>
</dbReference>
<dbReference type="InParanoid" id="A0A0D2AKI6"/>
<keyword evidence="4 9" id="KW-0812">Transmembrane</keyword>
<dbReference type="GeneID" id="27316772"/>
<evidence type="ECO:0000256" key="1">
    <source>
        <dbReference type="ARBA" id="ARBA00004477"/>
    </source>
</evidence>
<dbReference type="STRING" id="253628.A0A0D2AKI6"/>
<dbReference type="GO" id="GO:0006465">
    <property type="term" value="P:signal peptide processing"/>
    <property type="evidence" value="ECO:0007669"/>
    <property type="project" value="InterPro"/>
</dbReference>
<dbReference type="HOGENOM" id="CLU_089740_1_0_1"/>
<evidence type="ECO:0000256" key="6">
    <source>
        <dbReference type="ARBA" id="ARBA00022989"/>
    </source>
</evidence>
<dbReference type="OrthoDB" id="29558at2759"/>
<reference evidence="10 11" key="1">
    <citation type="submission" date="2015-01" db="EMBL/GenBank/DDBJ databases">
        <title>The Genome Sequence of Ochroconis gallopava CBS43764.</title>
        <authorList>
            <consortium name="The Broad Institute Genomics Platform"/>
            <person name="Cuomo C."/>
            <person name="de Hoog S."/>
            <person name="Gorbushina A."/>
            <person name="Stielow B."/>
            <person name="Teixiera M."/>
            <person name="Abouelleil A."/>
            <person name="Chapman S.B."/>
            <person name="Priest M."/>
            <person name="Young S.K."/>
            <person name="Wortman J."/>
            <person name="Nusbaum C."/>
            <person name="Birren B."/>
        </authorList>
    </citation>
    <scope>NUCLEOTIDE SEQUENCE [LARGE SCALE GENOMIC DNA]</scope>
    <source>
        <strain evidence="10 11">CBS 43764</strain>
    </source>
</reference>
<dbReference type="EMBL" id="KN847576">
    <property type="protein sequence ID" value="KIV99493.1"/>
    <property type="molecule type" value="Genomic_DNA"/>
</dbReference>
<evidence type="ECO:0000256" key="3">
    <source>
        <dbReference type="ARBA" id="ARBA00017057"/>
    </source>
</evidence>
<dbReference type="PANTHER" id="PTHR13085:SF0">
    <property type="entry name" value="SIGNAL PEPTIDASE COMPLEX SUBUNIT 2"/>
    <property type="match status" value="1"/>
</dbReference>
<evidence type="ECO:0000256" key="8">
    <source>
        <dbReference type="ARBA" id="ARBA00045608"/>
    </source>
</evidence>
<feature type="transmembrane region" description="Helical" evidence="9">
    <location>
        <begin position="40"/>
        <end position="58"/>
    </location>
</feature>
<keyword evidence="11" id="KW-1185">Reference proteome</keyword>
<dbReference type="Proteomes" id="UP000053259">
    <property type="component" value="Unassembled WGS sequence"/>
</dbReference>
<evidence type="ECO:0000256" key="2">
    <source>
        <dbReference type="ARBA" id="ARBA00007324"/>
    </source>
</evidence>
<organism evidence="10 11">
    <name type="scientific">Verruconis gallopava</name>
    <dbReference type="NCBI Taxonomy" id="253628"/>
    <lineage>
        <taxon>Eukaryota</taxon>
        <taxon>Fungi</taxon>
        <taxon>Dikarya</taxon>
        <taxon>Ascomycota</taxon>
        <taxon>Pezizomycotina</taxon>
        <taxon>Dothideomycetes</taxon>
        <taxon>Pleosporomycetidae</taxon>
        <taxon>Venturiales</taxon>
        <taxon>Sympoventuriaceae</taxon>
        <taxon>Verruconis</taxon>
    </lineage>
</organism>
<gene>
    <name evidence="10" type="ORF">PV09_08799</name>
</gene>
<comment type="function">
    <text evidence="8">Component of the signal peptidase complex (SPC) which catalyzes the cleavage of N-terminal signal sequences from nascent proteins as they are translocated into the lumen of the endoplasmic reticulum. Enhances the enzymatic activity of SPC and facilitates the interactions between different components of the translocation site.</text>
</comment>
<dbReference type="GO" id="GO:0005787">
    <property type="term" value="C:signal peptidase complex"/>
    <property type="evidence" value="ECO:0007669"/>
    <property type="project" value="InterPro"/>
</dbReference>
<accession>A0A0D2AKI6</accession>
<name>A0A0D2AKI6_9PEZI</name>
<evidence type="ECO:0000313" key="11">
    <source>
        <dbReference type="Proteomes" id="UP000053259"/>
    </source>
</evidence>
<dbReference type="VEuPathDB" id="FungiDB:PV09_08799"/>
<sequence length="234" mass="25709">MPSTPVSPYSLPDLKSTTDDALSNYLISLKFIQDHTFTDVRLSLGYVAVAIAGVLFYADWKLGWDVTKAYTLPAVVVYFALNSAFTYWIWFVEKGAIFVGSRDGVKITITSATPKKYEPKYELTVCTQSSPSAQIKEAKITASFTRWFTSDGFFVAKPFQQWLASSIDVVGKADPNNVVEEIGRGSAIEKAKIARAQPQTVNLGSIQDVLQYIESDGATGVQPTPSSKKGRRRG</sequence>
<keyword evidence="7 9" id="KW-0472">Membrane</keyword>
<dbReference type="FunCoup" id="A0A0D2AKI6">
    <property type="interactions" value="70"/>
</dbReference>
<comment type="subcellular location">
    <subcellularLocation>
        <location evidence="1">Endoplasmic reticulum membrane</location>
        <topology evidence="1">Multi-pass membrane protein</topology>
    </subcellularLocation>
</comment>
<dbReference type="Pfam" id="PF06703">
    <property type="entry name" value="SPC25"/>
    <property type="match status" value="1"/>
</dbReference>
<keyword evidence="5" id="KW-0256">Endoplasmic reticulum</keyword>
<evidence type="ECO:0000313" key="10">
    <source>
        <dbReference type="EMBL" id="KIV99493.1"/>
    </source>
</evidence>
<comment type="similarity">
    <text evidence="2">Belongs to the SPCS2 family.</text>
</comment>
<keyword evidence="6 9" id="KW-1133">Transmembrane helix</keyword>